<dbReference type="PANTHER" id="PTHR34374">
    <property type="entry name" value="LARGE RIBOSOMAL RNA SUBUNIT ACCUMULATION PROTEIN YCED HOMOLOG 1, CHLOROPLASTIC"/>
    <property type="match status" value="1"/>
</dbReference>
<dbReference type="InterPro" id="IPR003772">
    <property type="entry name" value="YceD"/>
</dbReference>
<protein>
    <recommendedName>
        <fullName evidence="3">DUF177 domain-containing protein</fullName>
    </recommendedName>
</protein>
<reference evidence="1 2" key="1">
    <citation type="submission" date="2019-10" db="EMBL/GenBank/DDBJ databases">
        <title>New genus of Silvanigrellaceae.</title>
        <authorList>
            <person name="Pitt A."/>
            <person name="Hahn M.W."/>
        </authorList>
    </citation>
    <scope>NUCLEOTIDE SEQUENCE [LARGE SCALE GENOMIC DNA]</scope>
    <source>
        <strain evidence="1 2">33A1-SZDP</strain>
    </source>
</reference>
<organism evidence="1 2">
    <name type="scientific">Fluviispira multicolorata</name>
    <dbReference type="NCBI Taxonomy" id="2654512"/>
    <lineage>
        <taxon>Bacteria</taxon>
        <taxon>Pseudomonadati</taxon>
        <taxon>Bdellovibrionota</taxon>
        <taxon>Oligoflexia</taxon>
        <taxon>Silvanigrellales</taxon>
        <taxon>Silvanigrellaceae</taxon>
        <taxon>Fluviispira</taxon>
    </lineage>
</organism>
<dbReference type="Proteomes" id="UP000442694">
    <property type="component" value="Unassembled WGS sequence"/>
</dbReference>
<sequence>MRKSLAINVAKIGQNLDISFGSIENKPSNSIHFNDILSEWTREFLETTSLTTPEEQFTRLKGLLKLTREHNMYRIEGEIEFEPLLECVRSLTPFREKVTAHVSAYFVPETSAAFKNSGISRYMNDSKPEEEIELESSDLETYSYNGNFIELDEFIIDSLYLALPELPLCKEDCKGLCSSCGTELNEVYFEGKKISPIHTKNCSYN</sequence>
<evidence type="ECO:0008006" key="3">
    <source>
        <dbReference type="Google" id="ProtNLM"/>
    </source>
</evidence>
<gene>
    <name evidence="1" type="ORF">GCL57_01945</name>
</gene>
<name>A0A833N5K4_9BACT</name>
<evidence type="ECO:0000313" key="1">
    <source>
        <dbReference type="EMBL" id="KAB8033489.1"/>
    </source>
</evidence>
<evidence type="ECO:0000313" key="2">
    <source>
        <dbReference type="Proteomes" id="UP000442694"/>
    </source>
</evidence>
<dbReference type="RefSeq" id="WP_152211575.1">
    <property type="nucleotide sequence ID" value="NZ_WFLN01000004.1"/>
</dbReference>
<dbReference type="AlphaFoldDB" id="A0A833N5K4"/>
<comment type="caution">
    <text evidence="1">The sequence shown here is derived from an EMBL/GenBank/DDBJ whole genome shotgun (WGS) entry which is preliminary data.</text>
</comment>
<accession>A0A833N5K4</accession>
<dbReference type="Pfam" id="PF02620">
    <property type="entry name" value="YceD"/>
    <property type="match status" value="1"/>
</dbReference>
<dbReference type="PANTHER" id="PTHR34374:SF1">
    <property type="entry name" value="LARGE RIBOSOMAL RNA SUBUNIT ACCUMULATION PROTEIN YCED HOMOLOG 1, CHLOROPLASTIC"/>
    <property type="match status" value="1"/>
</dbReference>
<dbReference type="EMBL" id="WFLN01000004">
    <property type="protein sequence ID" value="KAB8033489.1"/>
    <property type="molecule type" value="Genomic_DNA"/>
</dbReference>
<keyword evidence="2" id="KW-1185">Reference proteome</keyword>
<proteinExistence type="predicted"/>